<evidence type="ECO:0000313" key="1">
    <source>
        <dbReference type="EMBL" id="CAG8833323.1"/>
    </source>
</evidence>
<reference evidence="1" key="1">
    <citation type="submission" date="2021-06" db="EMBL/GenBank/DDBJ databases">
        <authorList>
            <person name="Kallberg Y."/>
            <person name="Tangrot J."/>
            <person name="Rosling A."/>
        </authorList>
    </citation>
    <scope>NUCLEOTIDE SEQUENCE</scope>
    <source>
        <strain evidence="1">MA461A</strain>
    </source>
</reference>
<comment type="caution">
    <text evidence="1">The sequence shown here is derived from an EMBL/GenBank/DDBJ whole genome shotgun (WGS) entry which is preliminary data.</text>
</comment>
<dbReference type="Proteomes" id="UP000789920">
    <property type="component" value="Unassembled WGS sequence"/>
</dbReference>
<accession>A0ACA9SAD1</accession>
<dbReference type="EMBL" id="CAJVQC010106161">
    <property type="protein sequence ID" value="CAG8833323.1"/>
    <property type="molecule type" value="Genomic_DNA"/>
</dbReference>
<sequence length="59" mass="6993">AHATYWKYKKPRFQKKQFKNEWAARRINTDGSPSGKIHRRRWVGRAALGQTPEEVVVKK</sequence>
<name>A0ACA9SAD1_9GLOM</name>
<evidence type="ECO:0000313" key="2">
    <source>
        <dbReference type="Proteomes" id="UP000789920"/>
    </source>
</evidence>
<organism evidence="1 2">
    <name type="scientific">Racocetra persica</name>
    <dbReference type="NCBI Taxonomy" id="160502"/>
    <lineage>
        <taxon>Eukaryota</taxon>
        <taxon>Fungi</taxon>
        <taxon>Fungi incertae sedis</taxon>
        <taxon>Mucoromycota</taxon>
        <taxon>Glomeromycotina</taxon>
        <taxon>Glomeromycetes</taxon>
        <taxon>Diversisporales</taxon>
        <taxon>Gigasporaceae</taxon>
        <taxon>Racocetra</taxon>
    </lineage>
</organism>
<protein>
    <submittedName>
        <fullName evidence="1">3547_t:CDS:1</fullName>
    </submittedName>
</protein>
<feature type="non-terminal residue" evidence="1">
    <location>
        <position position="1"/>
    </location>
</feature>
<proteinExistence type="predicted"/>
<keyword evidence="2" id="KW-1185">Reference proteome</keyword>
<feature type="non-terminal residue" evidence="1">
    <location>
        <position position="59"/>
    </location>
</feature>
<gene>
    <name evidence="1" type="ORF">RPERSI_LOCUS28787</name>
</gene>